<comment type="caution">
    <text evidence="2">The sequence shown here is derived from an EMBL/GenBank/DDBJ whole genome shotgun (WGS) entry which is preliminary data.</text>
</comment>
<accession>A0ABR3J746</accession>
<dbReference type="InterPro" id="IPR019349">
    <property type="entry name" value="Ribosomal_mS35_mit"/>
</dbReference>
<evidence type="ECO:0000313" key="2">
    <source>
        <dbReference type="EMBL" id="KAL0951315.1"/>
    </source>
</evidence>
<dbReference type="EMBL" id="JASNQZ010000011">
    <property type="protein sequence ID" value="KAL0951315.1"/>
    <property type="molecule type" value="Genomic_DNA"/>
</dbReference>
<keyword evidence="3" id="KW-1185">Reference proteome</keyword>
<evidence type="ECO:0000313" key="3">
    <source>
        <dbReference type="Proteomes" id="UP001556367"/>
    </source>
</evidence>
<organism evidence="2 3">
    <name type="scientific">Hohenbuehelia grisea</name>
    <dbReference type="NCBI Taxonomy" id="104357"/>
    <lineage>
        <taxon>Eukaryota</taxon>
        <taxon>Fungi</taxon>
        <taxon>Dikarya</taxon>
        <taxon>Basidiomycota</taxon>
        <taxon>Agaricomycotina</taxon>
        <taxon>Agaricomycetes</taxon>
        <taxon>Agaricomycetidae</taxon>
        <taxon>Agaricales</taxon>
        <taxon>Pleurotineae</taxon>
        <taxon>Pleurotaceae</taxon>
        <taxon>Hohenbuehelia</taxon>
    </lineage>
</organism>
<dbReference type="PANTHER" id="PTHR13490">
    <property type="entry name" value="MITOCHONDRIAL 28S RIBOSOMAL PROTEIN S28"/>
    <property type="match status" value="1"/>
</dbReference>
<gene>
    <name evidence="2" type="ORF">HGRIS_008021</name>
</gene>
<name>A0ABR3J746_9AGAR</name>
<evidence type="ECO:0000259" key="1">
    <source>
        <dbReference type="Pfam" id="PF10213"/>
    </source>
</evidence>
<proteinExistence type="predicted"/>
<dbReference type="Proteomes" id="UP001556367">
    <property type="component" value="Unassembled WGS sequence"/>
</dbReference>
<sequence>MQAATRTSRLIRPLCSRPLSRNFHASSSALARRTKTDEKLTAEQAMDLFDDEFDDDDTSSAGHLMLIQQRQTLKYLRLIEHEIPKLVAFRKPFVPPNASTPVIARSVDYAGEEHPATLKRVIVVHVNDLPLKDEHALHKIKLLAGPRWTPNPPADAGVSGLMDWGHGFIKISCNDFPKAQMNLKWASDTLDRLIAEANKDAEKFADVPQDVRHVYARARKHKKGDHLRCRLFDRPSIVDFPEQWLPRVPTEDVPSTAQETRATE</sequence>
<dbReference type="Pfam" id="PF10213">
    <property type="entry name" value="MRP-S28"/>
    <property type="match status" value="1"/>
</dbReference>
<protein>
    <recommendedName>
        <fullName evidence="1">Small ribosomal subunit protein mS35 mitochondrial conserved domain-containing protein</fullName>
    </recommendedName>
</protein>
<dbReference type="InterPro" id="IPR039848">
    <property type="entry name" value="Ribosomal_mS35_mt"/>
</dbReference>
<dbReference type="PANTHER" id="PTHR13490:SF0">
    <property type="entry name" value="SMALL RIBOSOMAL SUBUNIT PROTEIN MS35"/>
    <property type="match status" value="1"/>
</dbReference>
<reference evidence="3" key="1">
    <citation type="submission" date="2024-06" db="EMBL/GenBank/DDBJ databases">
        <title>Multi-omics analyses provide insights into the biosynthesis of the anticancer antibiotic pleurotin in Hohenbuehelia grisea.</title>
        <authorList>
            <person name="Weaver J.A."/>
            <person name="Alberti F."/>
        </authorList>
    </citation>
    <scope>NUCLEOTIDE SEQUENCE [LARGE SCALE GENOMIC DNA]</scope>
    <source>
        <strain evidence="3">T-177</strain>
    </source>
</reference>
<feature type="domain" description="Small ribosomal subunit protein mS35 mitochondrial conserved" evidence="1">
    <location>
        <begin position="92"/>
        <end position="244"/>
    </location>
</feature>